<dbReference type="Proteomes" id="UP000663866">
    <property type="component" value="Unassembled WGS sequence"/>
</dbReference>
<protein>
    <submittedName>
        <fullName evidence="1">Uncharacterized protein</fullName>
    </submittedName>
</protein>
<organism evidence="1 2">
    <name type="scientific">Rotaria magnacalcarata</name>
    <dbReference type="NCBI Taxonomy" id="392030"/>
    <lineage>
        <taxon>Eukaryota</taxon>
        <taxon>Metazoa</taxon>
        <taxon>Spiralia</taxon>
        <taxon>Gnathifera</taxon>
        <taxon>Rotifera</taxon>
        <taxon>Eurotatoria</taxon>
        <taxon>Bdelloidea</taxon>
        <taxon>Philodinida</taxon>
        <taxon>Philodinidae</taxon>
        <taxon>Rotaria</taxon>
    </lineage>
</organism>
<dbReference type="EMBL" id="CAJOBG010117784">
    <property type="protein sequence ID" value="CAF4766317.1"/>
    <property type="molecule type" value="Genomic_DNA"/>
</dbReference>
<sequence>MENIRNRVDVQLVKNKEQAQKLVNKPNFESFKLFSKNLIAIHMKKTKLRFDKPTYVGMSILEL</sequence>
<proteinExistence type="predicted"/>
<feature type="non-terminal residue" evidence="1">
    <location>
        <position position="1"/>
    </location>
</feature>
<accession>A0A821MFF4</accession>
<reference evidence="1" key="1">
    <citation type="submission" date="2021-02" db="EMBL/GenBank/DDBJ databases">
        <authorList>
            <person name="Nowell W R."/>
        </authorList>
    </citation>
    <scope>NUCLEOTIDE SEQUENCE</scope>
</reference>
<name>A0A821MFF4_9BILA</name>
<comment type="caution">
    <text evidence="1">The sequence shown here is derived from an EMBL/GenBank/DDBJ whole genome shotgun (WGS) entry which is preliminary data.</text>
</comment>
<keyword evidence="2" id="KW-1185">Reference proteome</keyword>
<evidence type="ECO:0000313" key="1">
    <source>
        <dbReference type="EMBL" id="CAF4766317.1"/>
    </source>
</evidence>
<dbReference type="AlphaFoldDB" id="A0A821MFF4"/>
<gene>
    <name evidence="1" type="ORF">OVN521_LOCUS50675</name>
</gene>
<feature type="non-terminal residue" evidence="1">
    <location>
        <position position="63"/>
    </location>
</feature>
<evidence type="ECO:0000313" key="2">
    <source>
        <dbReference type="Proteomes" id="UP000663866"/>
    </source>
</evidence>